<dbReference type="PANTHER" id="PTHR39069:SF8">
    <property type="entry name" value="FI17111P1"/>
    <property type="match status" value="1"/>
</dbReference>
<keyword evidence="3" id="KW-1185">Reference proteome</keyword>
<name>A0AAV7HXD8_COTGL</name>
<feature type="domain" description="EGF-like" evidence="1">
    <location>
        <begin position="530"/>
        <end position="564"/>
    </location>
</feature>
<organism evidence="2 3">
    <name type="scientific">Cotesia glomerata</name>
    <name type="common">Lepidopteran parasitic wasp</name>
    <name type="synonym">Apanteles glomeratus</name>
    <dbReference type="NCBI Taxonomy" id="32391"/>
    <lineage>
        <taxon>Eukaryota</taxon>
        <taxon>Metazoa</taxon>
        <taxon>Ecdysozoa</taxon>
        <taxon>Arthropoda</taxon>
        <taxon>Hexapoda</taxon>
        <taxon>Insecta</taxon>
        <taxon>Pterygota</taxon>
        <taxon>Neoptera</taxon>
        <taxon>Endopterygota</taxon>
        <taxon>Hymenoptera</taxon>
        <taxon>Apocrita</taxon>
        <taxon>Ichneumonoidea</taxon>
        <taxon>Braconidae</taxon>
        <taxon>Microgastrinae</taxon>
        <taxon>Cotesia</taxon>
    </lineage>
</organism>
<dbReference type="PANTHER" id="PTHR39069">
    <property type="entry name" value="ECDYSONE-INDUCIBLE GENE E1, ISOFORM A"/>
    <property type="match status" value="1"/>
</dbReference>
<feature type="domain" description="EGF-like" evidence="1">
    <location>
        <begin position="381"/>
        <end position="415"/>
    </location>
</feature>
<feature type="domain" description="EGF-like" evidence="1">
    <location>
        <begin position="476"/>
        <end position="524"/>
    </location>
</feature>
<dbReference type="SMART" id="SM00181">
    <property type="entry name" value="EGF"/>
    <property type="match status" value="7"/>
</dbReference>
<protein>
    <recommendedName>
        <fullName evidence="1">EGF-like domain-containing protein</fullName>
    </recommendedName>
</protein>
<accession>A0AAV7HXD8</accession>
<feature type="domain" description="EGF-like" evidence="1">
    <location>
        <begin position="216"/>
        <end position="249"/>
    </location>
</feature>
<evidence type="ECO:0000313" key="2">
    <source>
        <dbReference type="EMBL" id="KAH0535809.1"/>
    </source>
</evidence>
<reference evidence="2 3" key="1">
    <citation type="journal article" date="2021" name="J. Hered.">
        <title>A chromosome-level genome assembly of the parasitoid wasp, Cotesia glomerata (Hymenoptera: Braconidae).</title>
        <authorList>
            <person name="Pinto B.J."/>
            <person name="Weis J.J."/>
            <person name="Gamble T."/>
            <person name="Ode P.J."/>
            <person name="Paul R."/>
            <person name="Zaspel J.M."/>
        </authorList>
    </citation>
    <scope>NUCLEOTIDE SEQUENCE [LARGE SCALE GENOMIC DNA]</scope>
    <source>
        <strain evidence="2">CgM1</strain>
    </source>
</reference>
<dbReference type="Proteomes" id="UP000826195">
    <property type="component" value="Unassembled WGS sequence"/>
</dbReference>
<dbReference type="EMBL" id="JAHXZJ010002982">
    <property type="protein sequence ID" value="KAH0535809.1"/>
    <property type="molecule type" value="Genomic_DNA"/>
</dbReference>
<evidence type="ECO:0000259" key="1">
    <source>
        <dbReference type="SMART" id="SM00181"/>
    </source>
</evidence>
<evidence type="ECO:0000313" key="3">
    <source>
        <dbReference type="Proteomes" id="UP000826195"/>
    </source>
</evidence>
<feature type="domain" description="EGF-like" evidence="1">
    <location>
        <begin position="422"/>
        <end position="457"/>
    </location>
</feature>
<gene>
    <name evidence="2" type="ORF">KQX54_019424</name>
</gene>
<sequence>MFLGGLGKFCELDEDCDGISHAKCSKDHFCICRKDNVRINSWTCAPTLGSFCWQDELCAAENAVCINNECRCTAKYLSSHNNRCIPKILGTSCETDEICSSRVKFSKCSDDNVCTCTSNTIEINPRYCAPTLGGICWKTDECVTENSECIDNICQCKQGIAYDPTEHKCHSAYFHHPNLTATGYEVKSICSDSDRCMCYKESSKSFFICTPMDRYHCETNSSCLVENSMCIEGLCQCKPRFLPKSQKCIPAYLNEACKEDSDCNQIKHAVCSKDKVCVCDESHIEYNNDLCKSVINGFCSSDADCLAVNSTCIEHTCRCKPYMVKYTKDLCITPQLGIPCEDHFDCVGILDSQCSSNKKCECLLTYEEYNITACAPLLGISCSENKLCAVTHSSCVDDICICDHGFIRHSIDKCVPHYIGMECEKNDDCRLLLHSKCINYVCVCQDNYSLLNATVCAPQLGEYCRMDQQCAAANSICIKNKFTGLVEYSCDHDGDCNGIKYSHCSLDKVCSCKPNYIPLRTKCVGFIGEICDSDDECISHNSFCVNHICQCPEGLYAPTKYECDKISLGSNCQDDEDCSMSIIDSECSRDKVCVCHKNYFASSKFECWPTLLEKCSINNDCQYNNSACIKNKCQCLPGFRAVSESQCKPIDYMYPCDTVLDCGDSWHYRCDPSDKKCRCSVNHFSINKSTCMALLKGYCWSDSQCLVNNAACIDFHCQCKENFVAVSVTNTTLFTANYERV</sequence>
<feature type="domain" description="EGF-like" evidence="1">
    <location>
        <begin position="614"/>
        <end position="648"/>
    </location>
</feature>
<proteinExistence type="predicted"/>
<dbReference type="AlphaFoldDB" id="A0AAV7HXD8"/>
<dbReference type="InterPro" id="IPR000742">
    <property type="entry name" value="EGF"/>
</dbReference>
<comment type="caution">
    <text evidence="2">The sequence shown here is derived from an EMBL/GenBank/DDBJ whole genome shotgun (WGS) entry which is preliminary data.</text>
</comment>
<feature type="domain" description="EGF-like" evidence="1">
    <location>
        <begin position="290"/>
        <end position="332"/>
    </location>
</feature>